<evidence type="ECO:0000259" key="10">
    <source>
        <dbReference type="PROSITE" id="PS51391"/>
    </source>
</evidence>
<dbReference type="GO" id="GO:0009908">
    <property type="term" value="P:flower development"/>
    <property type="evidence" value="ECO:0007669"/>
    <property type="project" value="UniProtKB-KW"/>
</dbReference>
<accession>A0A067JPN1</accession>
<feature type="compositionally biased region" description="Polar residues" evidence="8">
    <location>
        <begin position="386"/>
        <end position="397"/>
    </location>
</feature>
<evidence type="ECO:0000256" key="4">
    <source>
        <dbReference type="ARBA" id="ARBA00023015"/>
    </source>
</evidence>
<evidence type="ECO:0000256" key="1">
    <source>
        <dbReference type="ARBA" id="ARBA00004123"/>
    </source>
</evidence>
<organism evidence="11 12">
    <name type="scientific">Jatropha curcas</name>
    <name type="common">Barbados nut</name>
    <dbReference type="NCBI Taxonomy" id="180498"/>
    <lineage>
        <taxon>Eukaryota</taxon>
        <taxon>Viridiplantae</taxon>
        <taxon>Streptophyta</taxon>
        <taxon>Embryophyta</taxon>
        <taxon>Tracheophyta</taxon>
        <taxon>Spermatophyta</taxon>
        <taxon>Magnoliopsida</taxon>
        <taxon>eudicotyledons</taxon>
        <taxon>Gunneridae</taxon>
        <taxon>Pentapetalae</taxon>
        <taxon>rosids</taxon>
        <taxon>fabids</taxon>
        <taxon>Malpighiales</taxon>
        <taxon>Euphorbiaceae</taxon>
        <taxon>Crotonoideae</taxon>
        <taxon>Jatropheae</taxon>
        <taxon>Jatropha</taxon>
    </lineage>
</organism>
<dbReference type="SUPFAM" id="SSF63748">
    <property type="entry name" value="Tudor/PWWP/MBT"/>
    <property type="match status" value="1"/>
</dbReference>
<keyword evidence="5" id="KW-0287">Flowering</keyword>
<dbReference type="STRING" id="180498.A0A067JPN1"/>
<dbReference type="Proteomes" id="UP000027138">
    <property type="component" value="Unassembled WGS sequence"/>
</dbReference>
<dbReference type="SMART" id="SM00582">
    <property type="entry name" value="RPR"/>
    <property type="match status" value="1"/>
</dbReference>
<feature type="compositionally biased region" description="Polar residues" evidence="8">
    <location>
        <begin position="150"/>
        <end position="164"/>
    </location>
</feature>
<feature type="region of interest" description="Disordered" evidence="8">
    <location>
        <begin position="1086"/>
        <end position="1115"/>
    </location>
</feature>
<feature type="compositionally biased region" description="Basic residues" evidence="8">
    <location>
        <begin position="204"/>
        <end position="214"/>
    </location>
</feature>
<feature type="compositionally biased region" description="Basic and acidic residues" evidence="8">
    <location>
        <begin position="215"/>
        <end position="228"/>
    </location>
</feature>
<dbReference type="GO" id="GO:0005634">
    <property type="term" value="C:nucleus"/>
    <property type="evidence" value="ECO:0007669"/>
    <property type="project" value="UniProtKB-SubCell"/>
</dbReference>
<feature type="region of interest" description="Disordered" evidence="8">
    <location>
        <begin position="575"/>
        <end position="595"/>
    </location>
</feature>
<evidence type="ECO:0000313" key="12">
    <source>
        <dbReference type="Proteomes" id="UP000027138"/>
    </source>
</evidence>
<keyword evidence="4" id="KW-0805">Transcription regulation</keyword>
<evidence type="ECO:0008006" key="13">
    <source>
        <dbReference type="Google" id="ProtNLM"/>
    </source>
</evidence>
<feature type="compositionally biased region" description="Pro residues" evidence="8">
    <location>
        <begin position="1172"/>
        <end position="1208"/>
    </location>
</feature>
<keyword evidence="6" id="KW-0804">Transcription</keyword>
<evidence type="ECO:0000256" key="8">
    <source>
        <dbReference type="SAM" id="MobiDB-lite"/>
    </source>
</evidence>
<sequence length="1439" mass="157562">MAPSRRKGAGKAAAAAAARRQWKVGDLVLAKVKGFPAWPATVSEPEKWGYSADWKKVLVYFFGTQQIAFCNPADVEAFTEEKKQSLLVKRQGKGADFVRAVQEIIDSYEKSKKTNQADDLNSGEEVTLANGGNSMESSADFESKGRTETSEATVTGRNDPSLGSSVAPDVSKIGSLLDKEALLEQPTDNVVVTAKPVITTYTSRKRSGGLRTRKRATEKQDSSVERSRSFSRLESSRFQNLMIPSKLDGDMNVGDASTEVILDRSLRRNKRVRKSPDASEWDDVDSSAHVSNGSIEDNSSEIVTVDSDSLSLNEGSTIDSESKPEHSETVVECLEGDVELSKGLDFQIKAVVIKKKRKPNRKRVTNEAAEQHVRLETEADLDAGVHSSSQNSQSCENLNERHNKEDGDEHLPLVKRARVRMGKLSSSEEEHSSFSQAEEKISHGVAPSEVHNGLCPVEERSPNEVAVAMVEQIGPPTNFNDDCSADKGLFSVKGAVDNASTQKVFVQIPANRSQLSIVKENQSFGCSADGEAALPPSKRLHRALEAMSANAAEDQACGGTATMKTLMNESSSTLRRSSSDTIFERKESDGAGEQSVETLGLRTSAFCSSSDTILDEPIKSPFEADISVQPIAGSKSREHCEDVLKEALEHERGKDLNQSCGGQAFCTAIQQSRNNSTHNFDSRQASLRSSEGLSDELLLLKDEVCSERLQLRDVGAEYIGSSEHSQLIPALISHADEASKVTSQNGSNVLQYSAEDTGCENTESLRSPIHGNNQVDGMSEEAKGLKYEKRRKEASYASISDHHLHHSGVLVAQSSPVPADGTESPAQTSPPTTSTCHVSTSESANFVQHSGCSTPNHSHQKTTVCTSVEEEKIELLVPQLAKSAGRWSNYAEAHAALSSFEGTLGSLTRTKESIGRATRIAIDCAKFGISNKVVEILARHLESESSLHRRVDLFFLVDSITQCSRGLKGDVGGIYPSAIQAVLPRLLSAAAPPGSFAQENRRQCLKVLRLWLERRILPESVIRHHMRELDSLGASSSAGAYSRRSARTERALDDPVRDMEGMLVDEYGSNSSFQLPGFCMPCMLKDEDEGSDSDGESFEAVTPEHNPETPEEQETCHPIEKHTHILEDVDGELEMEDVAPSCEVEASSTNGIAGVNGVPNLHDQLEQNFPLPFAPPLPQDVPPSSPPLPTSPPPPPPPPPPPLPPTGPPSCAMPDSYVNGVDSKIYTNSHNMQDDLRESRAQQPTAPRINPSSMSNGVHYHATECRDEMQICDSTSSFSSYPVHPVHTDGSTFHHKAYPPRPPHRHPPNQFSYVQSGQHVKSRRENPPPYEHRYHPSHNGDGGNFYYNHERMRPAPYEPSESWRYPAPPFSGPRYPDKGRTPYSPGPYGGPPREQTRIPHQGWSFPPREMHHRNFMPFRPPPESAIPVSNRAPSVWRPR</sequence>
<feature type="region of interest" description="Disordered" evidence="8">
    <location>
        <begin position="1357"/>
        <end position="1439"/>
    </location>
</feature>
<comment type="subcellular location">
    <subcellularLocation>
        <location evidence="1">Nucleus</location>
    </subcellularLocation>
</comment>
<feature type="region of interest" description="Disordered" evidence="8">
    <location>
        <begin position="112"/>
        <end position="166"/>
    </location>
</feature>
<dbReference type="PROSITE" id="PS51391">
    <property type="entry name" value="CID"/>
    <property type="match status" value="1"/>
</dbReference>
<dbReference type="PANTHER" id="PTHR12550:SF49">
    <property type="entry name" value="PROTEIN HUA2-LIKE 2-RELATED"/>
    <property type="match status" value="1"/>
</dbReference>
<keyword evidence="3" id="KW-0507">mRNA processing</keyword>
<feature type="compositionally biased region" description="Polar residues" evidence="8">
    <location>
        <begin position="1309"/>
        <end position="1319"/>
    </location>
</feature>
<dbReference type="InterPro" id="IPR000313">
    <property type="entry name" value="PWWP_dom"/>
</dbReference>
<reference evidence="11 12" key="1">
    <citation type="journal article" date="2014" name="PLoS ONE">
        <title>Global Analysis of Gene Expression Profiles in Physic Nut (Jatropha curcas L.) Seedlings Exposed to Salt Stress.</title>
        <authorList>
            <person name="Zhang L."/>
            <person name="Zhang C."/>
            <person name="Wu P."/>
            <person name="Chen Y."/>
            <person name="Li M."/>
            <person name="Jiang H."/>
            <person name="Wu G."/>
        </authorList>
    </citation>
    <scope>NUCLEOTIDE SEQUENCE [LARGE SCALE GENOMIC DNA]</scope>
    <source>
        <strain evidence="12">cv. GZQX0401</strain>
        <tissue evidence="11">Young leaves</tissue>
    </source>
</reference>
<dbReference type="FunFam" id="1.25.40.90:FF:000037">
    <property type="entry name" value="Enhancer of ag-4 2"/>
    <property type="match status" value="1"/>
</dbReference>
<feature type="domain" description="CID" evidence="10">
    <location>
        <begin position="892"/>
        <end position="1033"/>
    </location>
</feature>
<evidence type="ECO:0000256" key="6">
    <source>
        <dbReference type="ARBA" id="ARBA00023163"/>
    </source>
</evidence>
<feature type="region of interest" description="Disordered" evidence="8">
    <location>
        <begin position="382"/>
        <end position="406"/>
    </location>
</feature>
<dbReference type="SMART" id="SM00293">
    <property type="entry name" value="PWWP"/>
    <property type="match status" value="1"/>
</dbReference>
<evidence type="ECO:0000259" key="9">
    <source>
        <dbReference type="PROSITE" id="PS50812"/>
    </source>
</evidence>
<keyword evidence="12" id="KW-1185">Reference proteome</keyword>
<feature type="region of interest" description="Disordered" evidence="8">
    <location>
        <begin position="271"/>
        <end position="327"/>
    </location>
</feature>
<dbReference type="CDD" id="cd20147">
    <property type="entry name" value="PWWP_HULK"/>
    <property type="match status" value="1"/>
</dbReference>
<evidence type="ECO:0000256" key="7">
    <source>
        <dbReference type="ARBA" id="ARBA00023242"/>
    </source>
</evidence>
<dbReference type="KEGG" id="jcu:105650028"/>
<feature type="region of interest" description="Disordered" evidence="8">
    <location>
        <begin position="204"/>
        <end position="228"/>
    </location>
</feature>
<protein>
    <recommendedName>
        <fullName evidence="13">CID domain-containing protein</fullName>
    </recommendedName>
</protein>
<dbReference type="Pfam" id="PF04818">
    <property type="entry name" value="CID"/>
    <property type="match status" value="1"/>
</dbReference>
<evidence type="ECO:0000256" key="5">
    <source>
        <dbReference type="ARBA" id="ARBA00023089"/>
    </source>
</evidence>
<feature type="region of interest" description="Disordered" evidence="8">
    <location>
        <begin position="814"/>
        <end position="838"/>
    </location>
</feature>
<feature type="compositionally biased region" description="Basic and acidic residues" evidence="8">
    <location>
        <begin position="1323"/>
        <end position="1334"/>
    </location>
</feature>
<dbReference type="GO" id="GO:0006397">
    <property type="term" value="P:mRNA processing"/>
    <property type="evidence" value="ECO:0007669"/>
    <property type="project" value="UniProtKB-KW"/>
</dbReference>
<feature type="compositionally biased region" description="Polar residues" evidence="8">
    <location>
        <begin position="288"/>
        <end position="319"/>
    </location>
</feature>
<dbReference type="PANTHER" id="PTHR12550">
    <property type="entry name" value="HEPATOMA-DERIVED GROWTH FACTOR-RELATED"/>
    <property type="match status" value="1"/>
</dbReference>
<keyword evidence="7" id="KW-0539">Nucleus</keyword>
<dbReference type="OrthoDB" id="62853at2759"/>
<proteinExistence type="predicted"/>
<feature type="domain" description="PWWP" evidence="9">
    <location>
        <begin position="24"/>
        <end position="81"/>
    </location>
</feature>
<dbReference type="PROSITE" id="PS50812">
    <property type="entry name" value="PWWP"/>
    <property type="match status" value="1"/>
</dbReference>
<dbReference type="Gene3D" id="2.30.30.140">
    <property type="match status" value="1"/>
</dbReference>
<keyword evidence="2" id="KW-0217">Developmental protein</keyword>
<dbReference type="InterPro" id="IPR008942">
    <property type="entry name" value="ENTH_VHS"/>
</dbReference>
<feature type="compositionally biased region" description="Polar residues" evidence="8">
    <location>
        <begin position="1241"/>
        <end position="1256"/>
    </location>
</feature>
<dbReference type="InterPro" id="IPR006569">
    <property type="entry name" value="CID_dom"/>
</dbReference>
<feature type="region of interest" description="Disordered" evidence="8">
    <location>
        <begin position="357"/>
        <end position="376"/>
    </location>
</feature>
<evidence type="ECO:0000313" key="11">
    <source>
        <dbReference type="EMBL" id="KDP21494.1"/>
    </source>
</evidence>
<evidence type="ECO:0000256" key="2">
    <source>
        <dbReference type="ARBA" id="ARBA00022473"/>
    </source>
</evidence>
<evidence type="ECO:0000256" key="3">
    <source>
        <dbReference type="ARBA" id="ARBA00022664"/>
    </source>
</evidence>
<feature type="compositionally biased region" description="Low complexity" evidence="8">
    <location>
        <begin position="822"/>
        <end position="835"/>
    </location>
</feature>
<dbReference type="EMBL" id="KK915662">
    <property type="protein sequence ID" value="KDP21494.1"/>
    <property type="molecule type" value="Genomic_DNA"/>
</dbReference>
<feature type="compositionally biased region" description="Basic residues" evidence="8">
    <location>
        <begin position="1293"/>
        <end position="1307"/>
    </location>
</feature>
<feature type="region of interest" description="Disordered" evidence="8">
    <location>
        <begin position="1153"/>
        <end position="1257"/>
    </location>
</feature>
<gene>
    <name evidence="11" type="ORF">JCGZ_21965</name>
</gene>
<feature type="region of interest" description="Disordered" evidence="8">
    <location>
        <begin position="1290"/>
        <end position="1341"/>
    </location>
</feature>
<dbReference type="Gene3D" id="1.25.40.90">
    <property type="match status" value="1"/>
</dbReference>
<feature type="compositionally biased region" description="Acidic residues" evidence="8">
    <location>
        <begin position="1086"/>
        <end position="1097"/>
    </location>
</feature>
<name>A0A067JPN1_JATCU</name>
<dbReference type="Pfam" id="PF00855">
    <property type="entry name" value="PWWP"/>
    <property type="match status" value="1"/>
</dbReference>